<dbReference type="InterPro" id="IPR027417">
    <property type="entry name" value="P-loop_NTPase"/>
</dbReference>
<keyword evidence="3" id="KW-0227">DNA damage</keyword>
<dbReference type="GO" id="GO:0004527">
    <property type="term" value="F:exonuclease activity"/>
    <property type="evidence" value="ECO:0007669"/>
    <property type="project" value="UniProtKB-KW"/>
</dbReference>
<keyword evidence="5" id="KW-0347">Helicase</keyword>
<dbReference type="GO" id="GO:0005524">
    <property type="term" value="F:ATP binding"/>
    <property type="evidence" value="ECO:0007669"/>
    <property type="project" value="UniProtKB-KW"/>
</dbReference>
<reference evidence="10" key="1">
    <citation type="journal article" date="2021" name="ISME J.">
        <title>Genomic evolution of the class Acidithiobacillia: deep-branching Proteobacteria living in extreme acidic conditions.</title>
        <authorList>
            <person name="Moya-Beltran A."/>
            <person name="Beard S."/>
            <person name="Rojas-Villalobos C."/>
            <person name="Issotta F."/>
            <person name="Gallardo Y."/>
            <person name="Ulloa R."/>
            <person name="Giaveno A."/>
            <person name="Degli Esposti M."/>
            <person name="Johnson D.B."/>
            <person name="Quatrini R."/>
        </authorList>
    </citation>
    <scope>NUCLEOTIDE SEQUENCE</scope>
    <source>
        <strain evidence="10">DSM 583</strain>
    </source>
</reference>
<accession>A0A8X8GA18</accession>
<dbReference type="EMBL" id="JABBHS010000382">
    <property type="protein sequence ID" value="MBU2724019.1"/>
    <property type="molecule type" value="Genomic_DNA"/>
</dbReference>
<dbReference type="PANTHER" id="PTHR30591">
    <property type="entry name" value="RECBCD ENZYME SUBUNIT RECC"/>
    <property type="match status" value="1"/>
</dbReference>
<dbReference type="GO" id="GO:0004386">
    <property type="term" value="F:helicase activity"/>
    <property type="evidence" value="ECO:0007669"/>
    <property type="project" value="UniProtKB-KW"/>
</dbReference>
<dbReference type="SUPFAM" id="SSF52540">
    <property type="entry name" value="P-loop containing nucleoside triphosphate hydrolases"/>
    <property type="match status" value="2"/>
</dbReference>
<proteinExistence type="predicted"/>
<dbReference type="GO" id="GO:0006281">
    <property type="term" value="P:DNA repair"/>
    <property type="evidence" value="ECO:0007669"/>
    <property type="project" value="UniProtKB-KW"/>
</dbReference>
<dbReference type="PANTHER" id="PTHR30591:SF1">
    <property type="entry name" value="RECBCD ENZYME SUBUNIT RECC"/>
    <property type="match status" value="1"/>
</dbReference>
<evidence type="ECO:0000256" key="9">
    <source>
        <dbReference type="ARBA" id="ARBA00023204"/>
    </source>
</evidence>
<keyword evidence="9" id="KW-0234">DNA repair</keyword>
<feature type="non-terminal residue" evidence="10">
    <location>
        <position position="285"/>
    </location>
</feature>
<dbReference type="Proteomes" id="UP000887300">
    <property type="component" value="Unassembled WGS sequence"/>
</dbReference>
<comment type="caution">
    <text evidence="10">The sequence shown here is derived from an EMBL/GenBank/DDBJ whole genome shotgun (WGS) entry which is preliminary data.</text>
</comment>
<organism evidence="10 11">
    <name type="scientific">Acidithiobacillus ferridurans</name>
    <dbReference type="NCBI Taxonomy" id="1232575"/>
    <lineage>
        <taxon>Bacteria</taxon>
        <taxon>Pseudomonadati</taxon>
        <taxon>Pseudomonadota</taxon>
        <taxon>Acidithiobacillia</taxon>
        <taxon>Acidithiobacillales</taxon>
        <taxon>Acidithiobacillaceae</taxon>
        <taxon>Acidithiobacillus</taxon>
    </lineage>
</organism>
<dbReference type="RefSeq" id="WP_215890710.1">
    <property type="nucleotide sequence ID" value="NZ_JABBHS010000382.1"/>
</dbReference>
<evidence type="ECO:0000256" key="2">
    <source>
        <dbReference type="ARBA" id="ARBA00022741"/>
    </source>
</evidence>
<keyword evidence="6" id="KW-0269">Exonuclease</keyword>
<evidence type="ECO:0000256" key="3">
    <source>
        <dbReference type="ARBA" id="ARBA00022763"/>
    </source>
</evidence>
<feature type="non-terminal residue" evidence="10">
    <location>
        <position position="1"/>
    </location>
</feature>
<evidence type="ECO:0000313" key="11">
    <source>
        <dbReference type="Proteomes" id="UP000887300"/>
    </source>
</evidence>
<evidence type="ECO:0000256" key="8">
    <source>
        <dbReference type="ARBA" id="ARBA00023125"/>
    </source>
</evidence>
<keyword evidence="4" id="KW-0378">Hydrolase</keyword>
<sequence>QCWQPRLWQALRQDLHSSGQDQALGRAQVHEQFLAALNAGRPPVTPLPRRVVIFGAATLPEQSLTALAALGRQMQVILAVPNPCRYHWADIVSGRELLRRERRRQSPRNGHDLSATATEDLHQFGNPLLAAWGRQGRDFLHLLDQFDETAALQRQMDIPRIDLFSEDQGATLLRQLQVQIRDLEGIRPETCTALDDNDHSVVFHIAHSALREVQILHDQLLDRFAAGTLQPRDVIVMVPEIGGFAPLIRATFDQYDREDRRYIPYHIVDLQARDEQPLLLALDWL</sequence>
<evidence type="ECO:0000313" key="10">
    <source>
        <dbReference type="EMBL" id="MBU2724019.1"/>
    </source>
</evidence>
<dbReference type="AlphaFoldDB" id="A0A8X8GA18"/>
<dbReference type="GO" id="GO:0003677">
    <property type="term" value="F:DNA binding"/>
    <property type="evidence" value="ECO:0007669"/>
    <property type="project" value="UniProtKB-KW"/>
</dbReference>
<dbReference type="Gene3D" id="3.40.50.300">
    <property type="entry name" value="P-loop containing nucleotide triphosphate hydrolases"/>
    <property type="match status" value="1"/>
</dbReference>
<keyword evidence="8" id="KW-0238">DNA-binding</keyword>
<evidence type="ECO:0000256" key="4">
    <source>
        <dbReference type="ARBA" id="ARBA00022801"/>
    </source>
</evidence>
<dbReference type="GO" id="GO:0006310">
    <property type="term" value="P:DNA recombination"/>
    <property type="evidence" value="ECO:0007669"/>
    <property type="project" value="TreeGrafter"/>
</dbReference>
<dbReference type="Gene3D" id="3.40.50.10930">
    <property type="match status" value="1"/>
</dbReference>
<gene>
    <name evidence="10" type="ORF">HF568_12575</name>
</gene>
<evidence type="ECO:0000256" key="1">
    <source>
        <dbReference type="ARBA" id="ARBA00022722"/>
    </source>
</evidence>
<dbReference type="Pfam" id="PF04257">
    <property type="entry name" value="Exonuc_V_gamma"/>
    <property type="match status" value="1"/>
</dbReference>
<keyword evidence="1" id="KW-0540">Nuclease</keyword>
<keyword evidence="2" id="KW-0547">Nucleotide-binding</keyword>
<evidence type="ECO:0000256" key="7">
    <source>
        <dbReference type="ARBA" id="ARBA00022840"/>
    </source>
</evidence>
<evidence type="ECO:0000256" key="5">
    <source>
        <dbReference type="ARBA" id="ARBA00022806"/>
    </source>
</evidence>
<name>A0A8X8GA18_ACIFI</name>
<keyword evidence="7" id="KW-0067">ATP-binding</keyword>
<evidence type="ECO:0000256" key="6">
    <source>
        <dbReference type="ARBA" id="ARBA00022839"/>
    </source>
</evidence>
<protein>
    <submittedName>
        <fullName evidence="10">Exodeoxyribonuclease V subunit gamma</fullName>
    </submittedName>
</protein>